<organism evidence="1">
    <name type="scientific">Clastoptera arizonana</name>
    <name type="common">Arizona spittle bug</name>
    <dbReference type="NCBI Taxonomy" id="38151"/>
    <lineage>
        <taxon>Eukaryota</taxon>
        <taxon>Metazoa</taxon>
        <taxon>Ecdysozoa</taxon>
        <taxon>Arthropoda</taxon>
        <taxon>Hexapoda</taxon>
        <taxon>Insecta</taxon>
        <taxon>Pterygota</taxon>
        <taxon>Neoptera</taxon>
        <taxon>Paraneoptera</taxon>
        <taxon>Hemiptera</taxon>
        <taxon>Auchenorrhyncha</taxon>
        <taxon>Cercopoidea</taxon>
        <taxon>Clastopteridae</taxon>
        <taxon>Clastoptera</taxon>
    </lineage>
</organism>
<dbReference type="GO" id="GO:0003676">
    <property type="term" value="F:nucleic acid binding"/>
    <property type="evidence" value="ECO:0007669"/>
    <property type="project" value="InterPro"/>
</dbReference>
<gene>
    <name evidence="1" type="ORF">g.43039</name>
</gene>
<dbReference type="Gene3D" id="3.30.420.10">
    <property type="entry name" value="Ribonuclease H-like superfamily/Ribonuclease H"/>
    <property type="match status" value="1"/>
</dbReference>
<name>A0A1B6CGM5_9HEMI</name>
<sequence length="99" mass="11794">MEFLRQTFPGHLISLRGDVEWPPRSPDLSPCDYFLWGYLKERVYASKPRTLEALSEMITLETRAVPREMLRRSMDNFSQRLEECMEKNGRHLTDVIFRT</sequence>
<dbReference type="InterPro" id="IPR036397">
    <property type="entry name" value="RNaseH_sf"/>
</dbReference>
<evidence type="ECO:0000313" key="1">
    <source>
        <dbReference type="EMBL" id="JAS12581.1"/>
    </source>
</evidence>
<proteinExistence type="predicted"/>
<protein>
    <submittedName>
        <fullName evidence="1">Uncharacterized protein</fullName>
    </submittedName>
</protein>
<dbReference type="AlphaFoldDB" id="A0A1B6CGM5"/>
<reference evidence="1" key="1">
    <citation type="submission" date="2015-12" db="EMBL/GenBank/DDBJ databases">
        <title>De novo transcriptome assembly of four potential Pierce s Disease insect vectors from Arizona vineyards.</title>
        <authorList>
            <person name="Tassone E.E."/>
        </authorList>
    </citation>
    <scope>NUCLEOTIDE SEQUENCE</scope>
</reference>
<dbReference type="PANTHER" id="PTHR47326:SF1">
    <property type="entry name" value="HTH PSQ-TYPE DOMAIN-CONTAINING PROTEIN"/>
    <property type="match status" value="1"/>
</dbReference>
<accession>A0A1B6CGM5</accession>
<dbReference type="PANTHER" id="PTHR47326">
    <property type="entry name" value="TRANSPOSABLE ELEMENT TC3 TRANSPOSASE-LIKE PROTEIN"/>
    <property type="match status" value="1"/>
</dbReference>
<dbReference type="EMBL" id="GEDC01024717">
    <property type="protein sequence ID" value="JAS12581.1"/>
    <property type="molecule type" value="Transcribed_RNA"/>
</dbReference>